<organism evidence="2 3">
    <name type="scientific">Macrostomum lignano</name>
    <dbReference type="NCBI Taxonomy" id="282301"/>
    <lineage>
        <taxon>Eukaryota</taxon>
        <taxon>Metazoa</taxon>
        <taxon>Spiralia</taxon>
        <taxon>Lophotrochozoa</taxon>
        <taxon>Platyhelminthes</taxon>
        <taxon>Rhabditophora</taxon>
        <taxon>Macrostomorpha</taxon>
        <taxon>Macrostomida</taxon>
        <taxon>Macrostomidae</taxon>
        <taxon>Macrostomum</taxon>
    </lineage>
</organism>
<dbReference type="Gene3D" id="1.10.418.60">
    <property type="entry name" value="Ncd80 complex, Nuf2 subunit"/>
    <property type="match status" value="1"/>
</dbReference>
<proteinExistence type="predicted"/>
<evidence type="ECO:0000313" key="3">
    <source>
        <dbReference type="WBParaSite" id="maker-uti_cns_0002344-snap-gene-0.2-mRNA-1"/>
    </source>
</evidence>
<evidence type="ECO:0000313" key="2">
    <source>
        <dbReference type="Proteomes" id="UP000095280"/>
    </source>
</evidence>
<evidence type="ECO:0000256" key="1">
    <source>
        <dbReference type="SAM" id="Coils"/>
    </source>
</evidence>
<dbReference type="InterPro" id="IPR038275">
    <property type="entry name" value="Nuf2_N_sf"/>
</dbReference>
<feature type="coiled-coil region" evidence="1">
    <location>
        <begin position="153"/>
        <end position="180"/>
    </location>
</feature>
<keyword evidence="2" id="KW-1185">Reference proteome</keyword>
<feature type="coiled-coil region" evidence="1">
    <location>
        <begin position="1135"/>
        <end position="1198"/>
    </location>
</feature>
<protein>
    <submittedName>
        <fullName evidence="3">Integrase_H2C2 domain-containing protein</fullName>
    </submittedName>
</protein>
<dbReference type="Proteomes" id="UP000095280">
    <property type="component" value="Unplaced"/>
</dbReference>
<reference evidence="3" key="1">
    <citation type="submission" date="2016-11" db="UniProtKB">
        <authorList>
            <consortium name="WormBaseParasite"/>
        </authorList>
    </citation>
    <scope>IDENTIFICATION</scope>
</reference>
<keyword evidence="1" id="KW-0175">Coiled coil</keyword>
<dbReference type="WBParaSite" id="maker-uti_cns_0002344-snap-gene-0.2-mRNA-1">
    <property type="protein sequence ID" value="maker-uti_cns_0002344-snap-gene-0.2-mRNA-1"/>
    <property type="gene ID" value="maker-uti_cns_0002344-snap-gene-0.2"/>
</dbReference>
<accession>A0A1I8GKV8</accession>
<dbReference type="PANTHER" id="PTHR47331">
    <property type="entry name" value="PHD-TYPE DOMAIN-CONTAINING PROTEIN"/>
    <property type="match status" value="1"/>
</dbReference>
<dbReference type="PANTHER" id="PTHR47331:SF2">
    <property type="match status" value="1"/>
</dbReference>
<sequence>SVVTIDSMSDDGNEETAAAAFDVSNRLAQLKATKAIEKCAFTKLRNKLLRNLSSDGAELDEAERLAEQLDQSYEKVNAVIQEVLHEVGGNLPVQMQAVKELETLESNFGEVVSLMTELRKRVWQAKEETVHFEEREMRQKEVEAARSQRAEVGERQRKMREEFEAQQRELEKEMERLAAVAGDVEGHSVGQQQAQQTQQQEPSRCIASFGGYPTFETSAARSFFVKTNDSNSQNKEQAEGRKGCGLCGEQHGVWSCPRFQRMEPGARWAMVRDKRLCFCCLGANHLAGACKRARVCGVDGCKANHNRLLHQRGPAATTANPHEGGSPKTIERPKSFQEKKSTVDIRSLDGAFRATVTAHTTEKVTGGMEAVDWSQLAKRWAHLRGVPFDKIKGKQTVDMLIGVDNADLHFACREVGGQPGEPIARLTPIGWTCVGPVNQVGTAEEQQQQTFFTVTAENEASDLLRKMWEIDERVFAWVLRFIRNCQTEKYQRSGGELLVDELEEVEERLVRLAQEEAFKTDTVNEKKLRCLQPVRDAAGVLRVDGRLKFRPQAPFAARHPSILPRKHWITKLIIKQYHEQQSHGGTNQTLAALSAKYWVICAREAIREWEVECAGLDLAGIRHPGHDDRMRVQHRVRLQGVHHEFHVAPIHLLRRSLRDRRPCPGGSNFAFMSGSSKQGKAFLAEIGSISSLLKTFSASRQMQRLREKRKISSDFKHFLCSRAVLRRQHRSHLQQVATWQNGARQPNSLVPARRVAGIEVHRGGATRLTADIRFVAASTTATRGMCRKGHPKSPVHCLAGGSLEAHDKLCNWLYLLLDSWRLYLLLDGWRLYLLLGGWWLYLLLDSWRLYLLLDSWRLYLLLDSWRLYLLLDSWRLYLLLDSWRLYLLLGGWRLYLLLDSWRLYLLLDGLVQHLNVYLGTEIVDEHELLSTETTQQVFVMLVYRLTGISVSSEDQEQQSPGGYAPTSNQDKQVALLSFALPSLLKAANVNCPITISDICSQLAPDRTKRLLDVLSGLVNLLVYYQKCTKTQLDKALCAEAAANQRQVAEFESAASQAASLTRQVESTRTKLRSRENELSAEQHAVEELVCRREAQDQEVVGQEAIAKSMRARKAKLAEQAVASPEGLFHLKSKMEEDVEQRKVLLEARYKRLEEVKSQGRAAKSQLRVSELPALFDEADRHRQVLAQVNESVEAMNAEAGPREARLRLLAGEVKAQLSALETLATAAAAAENSTTGAAGPAGQLREGLSSVQARLTSAIAKEREAAERIDEVVSREGQSRAGLQALKSADREVARSLARLADRLNAL</sequence>
<name>A0A1I8GKV8_9PLAT</name>